<evidence type="ECO:0000256" key="4">
    <source>
        <dbReference type="HAMAP-Rule" id="MF_01925"/>
    </source>
</evidence>
<reference evidence="9 10" key="1">
    <citation type="journal article" date="2011" name="J. Bacteriol.">
        <title>Complete genome sequence and updated annotation of Desulfovibrio alaskensis G20.</title>
        <authorList>
            <person name="Hauser L.J."/>
            <person name="Land M.L."/>
            <person name="Brown S.D."/>
            <person name="Larimer F."/>
            <person name="Keller K.L."/>
            <person name="Rapp-Giles B.J."/>
            <person name="Price M.N."/>
            <person name="Lin M."/>
            <person name="Bruce D.C."/>
            <person name="Detter J.C."/>
            <person name="Tapia R."/>
            <person name="Han C.S."/>
            <person name="Goodwin L.A."/>
            <person name="Cheng J.F."/>
            <person name="Pitluck S."/>
            <person name="Copeland A."/>
            <person name="Lucas S."/>
            <person name="Nolan M."/>
            <person name="Lapidus A.L."/>
            <person name="Palumbo A.V."/>
            <person name="Wall J.D."/>
        </authorList>
    </citation>
    <scope>NUCLEOTIDE SEQUENCE [LARGE SCALE GENOMIC DNA]</scope>
    <source>
        <strain evidence="10">ATCC BAA 1058 / DSM 17464 / G20</strain>
    </source>
</reference>
<dbReference type="InterPro" id="IPR028939">
    <property type="entry name" value="P5C_Rdtase_cat_N"/>
</dbReference>
<evidence type="ECO:0000259" key="8">
    <source>
        <dbReference type="Pfam" id="PF14748"/>
    </source>
</evidence>
<dbReference type="UniPathway" id="UPA00098">
    <property type="reaction ID" value="UER00361"/>
</dbReference>
<dbReference type="Pfam" id="PF03807">
    <property type="entry name" value="F420_oxidored"/>
    <property type="match status" value="1"/>
</dbReference>
<dbReference type="Gene3D" id="1.10.3730.10">
    <property type="entry name" value="ProC C-terminal domain-like"/>
    <property type="match status" value="1"/>
</dbReference>
<dbReference type="InterPro" id="IPR008927">
    <property type="entry name" value="6-PGluconate_DH-like_C_sf"/>
</dbReference>
<comment type="subcellular location">
    <subcellularLocation>
        <location evidence="4">Cytoplasm</location>
    </subcellularLocation>
</comment>
<protein>
    <recommendedName>
        <fullName evidence="4 5">Pyrroline-5-carboxylate reductase</fullName>
        <shortName evidence="4">P5C reductase</shortName>
        <shortName evidence="4">P5CR</shortName>
        <ecNumber evidence="4 5">1.5.1.2</ecNumber>
    </recommendedName>
    <alternativeName>
        <fullName evidence="4">PCA reductase</fullName>
    </alternativeName>
</protein>
<dbReference type="GO" id="GO:0004735">
    <property type="term" value="F:pyrroline-5-carboxylate reductase activity"/>
    <property type="evidence" value="ECO:0007669"/>
    <property type="project" value="UniProtKB-UniRule"/>
</dbReference>
<gene>
    <name evidence="4" type="primary">proC</name>
    <name evidence="9" type="ordered locus">Dde_1440</name>
</gene>
<evidence type="ECO:0000256" key="2">
    <source>
        <dbReference type="ARBA" id="ARBA00022857"/>
    </source>
</evidence>
<evidence type="ECO:0000259" key="7">
    <source>
        <dbReference type="Pfam" id="PF03807"/>
    </source>
</evidence>
<dbReference type="Gene3D" id="3.40.50.720">
    <property type="entry name" value="NAD(P)-binding Rossmann-like Domain"/>
    <property type="match status" value="1"/>
</dbReference>
<feature type="domain" description="Pyrroline-5-carboxylate reductase catalytic N-terminal" evidence="7">
    <location>
        <begin position="6"/>
        <end position="97"/>
    </location>
</feature>
<comment type="catalytic activity">
    <reaction evidence="4">
        <text>L-proline + NAD(+) = (S)-1-pyrroline-5-carboxylate + NADH + 2 H(+)</text>
        <dbReference type="Rhea" id="RHEA:14105"/>
        <dbReference type="ChEBI" id="CHEBI:15378"/>
        <dbReference type="ChEBI" id="CHEBI:17388"/>
        <dbReference type="ChEBI" id="CHEBI:57540"/>
        <dbReference type="ChEBI" id="CHEBI:57945"/>
        <dbReference type="ChEBI" id="CHEBI:60039"/>
        <dbReference type="EC" id="1.5.1.2"/>
    </reaction>
</comment>
<comment type="similarity">
    <text evidence="1 4">Belongs to the pyrroline-5-carboxylate reductase family.</text>
</comment>
<evidence type="ECO:0000256" key="1">
    <source>
        <dbReference type="ARBA" id="ARBA00005525"/>
    </source>
</evidence>
<comment type="pathway">
    <text evidence="4">Amino-acid biosynthesis; L-proline biosynthesis; L-proline from L-glutamate 5-semialdehyde: step 1/1.</text>
</comment>
<dbReference type="HOGENOM" id="CLU_042344_0_2_7"/>
<keyword evidence="4" id="KW-0028">Amino-acid biosynthesis</keyword>
<dbReference type="PANTHER" id="PTHR11645">
    <property type="entry name" value="PYRROLINE-5-CARBOXYLATE REDUCTASE"/>
    <property type="match status" value="1"/>
</dbReference>
<evidence type="ECO:0000256" key="3">
    <source>
        <dbReference type="ARBA" id="ARBA00023002"/>
    </source>
</evidence>
<dbReference type="HAMAP" id="MF_01925">
    <property type="entry name" value="P5C_reductase"/>
    <property type="match status" value="1"/>
</dbReference>
<dbReference type="RefSeq" id="WP_011367408.1">
    <property type="nucleotide sequence ID" value="NC_007519.1"/>
</dbReference>
<keyword evidence="2 4" id="KW-0521">NADP</keyword>
<comment type="function">
    <text evidence="4">Catalyzes the reduction of 1-pyrroline-5-carboxylate (PCA) to L-proline.</text>
</comment>
<name>Q312A7_OLEA2</name>
<accession>Q312A7</accession>
<dbReference type="PIRSF" id="PIRSF000193">
    <property type="entry name" value="Pyrrol-5-carb_rd"/>
    <property type="match status" value="1"/>
</dbReference>
<evidence type="ECO:0000313" key="9">
    <source>
        <dbReference type="EMBL" id="ABB38239.1"/>
    </source>
</evidence>
<feature type="domain" description="Pyrroline-5-carboxylate reductase dimerisation" evidence="8">
    <location>
        <begin position="161"/>
        <end position="262"/>
    </location>
</feature>
<dbReference type="Proteomes" id="UP000002710">
    <property type="component" value="Chromosome"/>
</dbReference>
<dbReference type="EC" id="1.5.1.2" evidence="4 5"/>
<dbReference type="GO" id="GO:0055129">
    <property type="term" value="P:L-proline biosynthetic process"/>
    <property type="evidence" value="ECO:0007669"/>
    <property type="project" value="UniProtKB-UniRule"/>
</dbReference>
<dbReference type="eggNOG" id="COG0345">
    <property type="taxonomic scope" value="Bacteria"/>
</dbReference>
<keyword evidence="10" id="KW-1185">Reference proteome</keyword>
<dbReference type="InterPro" id="IPR036291">
    <property type="entry name" value="NAD(P)-bd_dom_sf"/>
</dbReference>
<evidence type="ECO:0000256" key="5">
    <source>
        <dbReference type="NCBIfam" id="TIGR00112"/>
    </source>
</evidence>
<keyword evidence="4" id="KW-0641">Proline biosynthesis</keyword>
<dbReference type="GO" id="GO:0005737">
    <property type="term" value="C:cytoplasm"/>
    <property type="evidence" value="ECO:0007669"/>
    <property type="project" value="UniProtKB-SubCell"/>
</dbReference>
<sequence length="267" mass="27678">MKNTVLGCIGCGNMGGAIMRGLAGVEGLQLAGFNRSAPKVEALRDEIGLEPAPDAVALARRADIILLGVKPDQICDVIGQVRPVLDAGKVLVSIAAGVSLEAMRSAAQGAAPVVRVMPNTPAMVGRGIYGMCLDDPALSAEAATAVRNLFAAIGKVIVLPEQKFEAFTAVAGCGPAYVFHMMEAVIEAAVTVGFTRQQATEMVTELFSGSCALAEQTGIHPSLLREMVTSPAGTTIAGTNHLDRTAVRGHIIDAVLAAYEKGLAMRR</sequence>
<dbReference type="AlphaFoldDB" id="Q312A7"/>
<evidence type="ECO:0000313" key="10">
    <source>
        <dbReference type="Proteomes" id="UP000002710"/>
    </source>
</evidence>
<dbReference type="FunFam" id="1.10.3730.10:FF:000001">
    <property type="entry name" value="Pyrroline-5-carboxylate reductase"/>
    <property type="match status" value="1"/>
</dbReference>
<dbReference type="SUPFAM" id="SSF48179">
    <property type="entry name" value="6-phosphogluconate dehydrogenase C-terminal domain-like"/>
    <property type="match status" value="1"/>
</dbReference>
<proteinExistence type="inferred from homology"/>
<dbReference type="InterPro" id="IPR000304">
    <property type="entry name" value="Pyrroline-COOH_reductase"/>
</dbReference>
<dbReference type="STRING" id="207559.Dde_1440"/>
<dbReference type="EMBL" id="CP000112">
    <property type="protein sequence ID" value="ABB38239.1"/>
    <property type="molecule type" value="Genomic_DNA"/>
</dbReference>
<keyword evidence="3 4" id="KW-0560">Oxidoreductase</keyword>
<organism evidence="9 10">
    <name type="scientific">Oleidesulfovibrio alaskensis (strain ATCC BAA-1058 / DSM 17464 / G20)</name>
    <name type="common">Desulfovibrio alaskensis</name>
    <dbReference type="NCBI Taxonomy" id="207559"/>
    <lineage>
        <taxon>Bacteria</taxon>
        <taxon>Pseudomonadati</taxon>
        <taxon>Thermodesulfobacteriota</taxon>
        <taxon>Desulfovibrionia</taxon>
        <taxon>Desulfovibrionales</taxon>
        <taxon>Desulfovibrionaceae</taxon>
        <taxon>Oleidesulfovibrio</taxon>
    </lineage>
</organism>
<dbReference type="InterPro" id="IPR029036">
    <property type="entry name" value="P5CR_dimer"/>
</dbReference>
<dbReference type="Pfam" id="PF14748">
    <property type="entry name" value="P5CR_dimer"/>
    <property type="match status" value="1"/>
</dbReference>
<dbReference type="KEGG" id="dde:Dde_1440"/>
<dbReference type="SUPFAM" id="SSF51735">
    <property type="entry name" value="NAD(P)-binding Rossmann-fold domains"/>
    <property type="match status" value="1"/>
</dbReference>
<comment type="catalytic activity">
    <reaction evidence="4">
        <text>L-proline + NADP(+) = (S)-1-pyrroline-5-carboxylate + NADPH + 2 H(+)</text>
        <dbReference type="Rhea" id="RHEA:14109"/>
        <dbReference type="ChEBI" id="CHEBI:15378"/>
        <dbReference type="ChEBI" id="CHEBI:17388"/>
        <dbReference type="ChEBI" id="CHEBI:57783"/>
        <dbReference type="ChEBI" id="CHEBI:58349"/>
        <dbReference type="ChEBI" id="CHEBI:60039"/>
        <dbReference type="EC" id="1.5.1.2"/>
    </reaction>
</comment>
<dbReference type="NCBIfam" id="TIGR00112">
    <property type="entry name" value="proC"/>
    <property type="match status" value="1"/>
</dbReference>
<dbReference type="PANTHER" id="PTHR11645:SF0">
    <property type="entry name" value="PYRROLINE-5-CARBOXYLATE REDUCTASE 3"/>
    <property type="match status" value="1"/>
</dbReference>
<keyword evidence="4" id="KW-0963">Cytoplasm</keyword>
<feature type="binding site" evidence="6">
    <location>
        <begin position="9"/>
        <end position="14"/>
    </location>
    <ligand>
        <name>NADP(+)</name>
        <dbReference type="ChEBI" id="CHEBI:58349"/>
    </ligand>
</feature>
<evidence type="ECO:0000256" key="6">
    <source>
        <dbReference type="PIRSR" id="PIRSR000193-1"/>
    </source>
</evidence>